<dbReference type="SUPFAM" id="SSF109604">
    <property type="entry name" value="HD-domain/PDEase-like"/>
    <property type="match status" value="1"/>
</dbReference>
<evidence type="ECO:0000313" key="2">
    <source>
        <dbReference type="EMBL" id="NNG25499.1"/>
    </source>
</evidence>
<dbReference type="PANTHER" id="PTHR33525:SF6">
    <property type="entry name" value="HDOD DOMAIN-CONTAINING PROTEIN"/>
    <property type="match status" value="1"/>
</dbReference>
<proteinExistence type="predicted"/>
<dbReference type="AlphaFoldDB" id="A0A7Y2P311"/>
<sequence length="334" mass="35546">MKNWFARWFGGPSRPGQAAPPVLSVDAPAHGSPHVPAAADQGVVNPPPPLDLDVAFYRWLSGDIVHAGEAPEQLILDELARLVRQPESAAGLVPRVPAVIPQLLRSLRDEGVSAAELARQVSQDVTLVAEVIREVNSPYHRPTAPVRTIEGALMLLGQNGLRMLLARVAFRPVISAQTGRLARQVAPHIWSQSELCAQAAGMAAPGLEADPFEAYLAGLMQNVGLIVAFRLVDQVAGPGALPRSDEFAQALQDSARTLSARIAALWELPPPVSMAILQAGQLDVPPLAQALYQGDRLARLRLLLDAGVDGAHEAAAALTGEQARIFDKLSKAED</sequence>
<dbReference type="InterPro" id="IPR013976">
    <property type="entry name" value="HDOD"/>
</dbReference>
<evidence type="ECO:0000259" key="1">
    <source>
        <dbReference type="PROSITE" id="PS51833"/>
    </source>
</evidence>
<feature type="domain" description="HDOD" evidence="1">
    <location>
        <begin position="93"/>
        <end position="282"/>
    </location>
</feature>
<dbReference type="EMBL" id="JABAIV010000010">
    <property type="protein sequence ID" value="NNG25499.1"/>
    <property type="molecule type" value="Genomic_DNA"/>
</dbReference>
<accession>A0A7Y2P311</accession>
<evidence type="ECO:0000313" key="3">
    <source>
        <dbReference type="Proteomes" id="UP000533905"/>
    </source>
</evidence>
<dbReference type="Pfam" id="PF08668">
    <property type="entry name" value="HDOD"/>
    <property type="match status" value="1"/>
</dbReference>
<dbReference type="Gene3D" id="1.10.3210.10">
    <property type="entry name" value="Hypothetical protein af1432"/>
    <property type="match status" value="1"/>
</dbReference>
<gene>
    <name evidence="2" type="ORF">HGB41_21170</name>
</gene>
<name>A0A7Y2P311_9BURK</name>
<dbReference type="InterPro" id="IPR052340">
    <property type="entry name" value="RNase_Y/CdgJ"/>
</dbReference>
<dbReference type="PANTHER" id="PTHR33525">
    <property type="match status" value="1"/>
</dbReference>
<protein>
    <submittedName>
        <fullName evidence="2">HDOD domain-containing protein</fullName>
    </submittedName>
</protein>
<comment type="caution">
    <text evidence="2">The sequence shown here is derived from an EMBL/GenBank/DDBJ whole genome shotgun (WGS) entry which is preliminary data.</text>
</comment>
<organism evidence="2 3">
    <name type="scientific">Telluria aromaticivorans</name>
    <dbReference type="NCBI Taxonomy" id="2725995"/>
    <lineage>
        <taxon>Bacteria</taxon>
        <taxon>Pseudomonadati</taxon>
        <taxon>Pseudomonadota</taxon>
        <taxon>Betaproteobacteria</taxon>
        <taxon>Burkholderiales</taxon>
        <taxon>Oxalobacteraceae</taxon>
        <taxon>Telluria group</taxon>
        <taxon>Telluria</taxon>
    </lineage>
</organism>
<reference evidence="2 3" key="1">
    <citation type="submission" date="2020-04" db="EMBL/GenBank/DDBJ databases">
        <title>Massilia sp. nov., a cold adapted bacteria isolated from Arctic soil.</title>
        <authorList>
            <person name="Son J."/>
            <person name="Ka J.-O."/>
        </authorList>
    </citation>
    <scope>NUCLEOTIDE SEQUENCE [LARGE SCALE GENOMIC DNA]</scope>
    <source>
        <strain evidence="2 3">ML15P13</strain>
    </source>
</reference>
<dbReference type="PROSITE" id="PS51833">
    <property type="entry name" value="HDOD"/>
    <property type="match status" value="1"/>
</dbReference>
<dbReference type="Proteomes" id="UP000533905">
    <property type="component" value="Unassembled WGS sequence"/>
</dbReference>
<keyword evidence="3" id="KW-1185">Reference proteome</keyword>